<evidence type="ECO:0000313" key="7">
    <source>
        <dbReference type="Proteomes" id="UP001500842"/>
    </source>
</evidence>
<comment type="caution">
    <text evidence="6">The sequence shown here is derived from an EMBL/GenBank/DDBJ whole genome shotgun (WGS) entry which is preliminary data.</text>
</comment>
<name>A0ABN2BJK5_9ACTN</name>
<dbReference type="RefSeq" id="WP_141002791.1">
    <property type="nucleotide sequence ID" value="NZ_BAAAOR010000039.1"/>
</dbReference>
<evidence type="ECO:0000256" key="3">
    <source>
        <dbReference type="ARBA" id="ARBA00023015"/>
    </source>
</evidence>
<dbReference type="Gene3D" id="1.10.10.10">
    <property type="entry name" value="Winged helix-like DNA-binding domain superfamily/Winged helix DNA-binding domain"/>
    <property type="match status" value="1"/>
</dbReference>
<dbReference type="Pfam" id="PF03861">
    <property type="entry name" value="ANTAR"/>
    <property type="match status" value="1"/>
</dbReference>
<evidence type="ECO:0000259" key="5">
    <source>
        <dbReference type="PROSITE" id="PS50921"/>
    </source>
</evidence>
<proteinExistence type="predicted"/>
<reference evidence="6 7" key="1">
    <citation type="journal article" date="2019" name="Int. J. Syst. Evol. Microbiol.">
        <title>The Global Catalogue of Microorganisms (GCM) 10K type strain sequencing project: providing services to taxonomists for standard genome sequencing and annotation.</title>
        <authorList>
            <consortium name="The Broad Institute Genomics Platform"/>
            <consortium name="The Broad Institute Genome Sequencing Center for Infectious Disease"/>
            <person name="Wu L."/>
            <person name="Ma J."/>
        </authorList>
    </citation>
    <scope>NUCLEOTIDE SEQUENCE [LARGE SCALE GENOMIC DNA]</scope>
    <source>
        <strain evidence="6 7">JCM 14942</strain>
    </source>
</reference>
<gene>
    <name evidence="6" type="ORF">GCM10009788_51170</name>
</gene>
<dbReference type="InterPro" id="IPR012074">
    <property type="entry name" value="GAF_ANTAR"/>
</dbReference>
<keyword evidence="2" id="KW-0418">Kinase</keyword>
<dbReference type="InterPro" id="IPR003018">
    <property type="entry name" value="GAF"/>
</dbReference>
<keyword evidence="1" id="KW-0808">Transferase</keyword>
<evidence type="ECO:0000256" key="2">
    <source>
        <dbReference type="ARBA" id="ARBA00022777"/>
    </source>
</evidence>
<sequence>MDTTEPREVRLGHVFVRLADNLVRDFDIVELLDDLVNSCVSLFDIAAAGLVLADAGDRLRVLAATSEETRLLELFELQNEQGPCLDCYRTGAQVSEPSAAAQARRWPVMAKGLRALGLGAVHAVPLRLREQTVGALNLFGVSASPLPQDDLQVAQALADVATISLLQHRAAEANERLATQLQTALNSRIAIEQAKGVIAQYASVDMDLAFKRLREHARRTQQALTEVAAAVATGRIPASAVVAGADR</sequence>
<feature type="domain" description="ANTAR" evidence="5">
    <location>
        <begin position="171"/>
        <end position="232"/>
    </location>
</feature>
<dbReference type="Pfam" id="PF13185">
    <property type="entry name" value="GAF_2"/>
    <property type="match status" value="1"/>
</dbReference>
<keyword evidence="3" id="KW-0805">Transcription regulation</keyword>
<dbReference type="InterPro" id="IPR036388">
    <property type="entry name" value="WH-like_DNA-bd_sf"/>
</dbReference>
<evidence type="ECO:0000256" key="4">
    <source>
        <dbReference type="ARBA" id="ARBA00023163"/>
    </source>
</evidence>
<dbReference type="PIRSF" id="PIRSF036625">
    <property type="entry name" value="GAF_ANTAR"/>
    <property type="match status" value="1"/>
</dbReference>
<dbReference type="InterPro" id="IPR029016">
    <property type="entry name" value="GAF-like_dom_sf"/>
</dbReference>
<organism evidence="6 7">
    <name type="scientific">Nocardioides humi</name>
    <dbReference type="NCBI Taxonomy" id="449461"/>
    <lineage>
        <taxon>Bacteria</taxon>
        <taxon>Bacillati</taxon>
        <taxon>Actinomycetota</taxon>
        <taxon>Actinomycetes</taxon>
        <taxon>Propionibacteriales</taxon>
        <taxon>Nocardioidaceae</taxon>
        <taxon>Nocardioides</taxon>
    </lineage>
</organism>
<dbReference type="InterPro" id="IPR011006">
    <property type="entry name" value="CheY-like_superfamily"/>
</dbReference>
<dbReference type="SUPFAM" id="SSF52172">
    <property type="entry name" value="CheY-like"/>
    <property type="match status" value="1"/>
</dbReference>
<evidence type="ECO:0000313" key="6">
    <source>
        <dbReference type="EMBL" id="GAA1542339.1"/>
    </source>
</evidence>
<accession>A0ABN2BJK5</accession>
<dbReference type="Gene3D" id="3.30.450.40">
    <property type="match status" value="1"/>
</dbReference>
<dbReference type="SMART" id="SM01012">
    <property type="entry name" value="ANTAR"/>
    <property type="match status" value="1"/>
</dbReference>
<keyword evidence="4" id="KW-0804">Transcription</keyword>
<dbReference type="SMART" id="SM00065">
    <property type="entry name" value="GAF"/>
    <property type="match status" value="1"/>
</dbReference>
<dbReference type="InterPro" id="IPR005561">
    <property type="entry name" value="ANTAR"/>
</dbReference>
<dbReference type="EMBL" id="BAAAOR010000039">
    <property type="protein sequence ID" value="GAA1542339.1"/>
    <property type="molecule type" value="Genomic_DNA"/>
</dbReference>
<keyword evidence="7" id="KW-1185">Reference proteome</keyword>
<dbReference type="PROSITE" id="PS50921">
    <property type="entry name" value="ANTAR"/>
    <property type="match status" value="1"/>
</dbReference>
<protein>
    <submittedName>
        <fullName evidence="6">GAF and ANTAR domain-containing protein</fullName>
    </submittedName>
</protein>
<dbReference type="Proteomes" id="UP001500842">
    <property type="component" value="Unassembled WGS sequence"/>
</dbReference>
<evidence type="ECO:0000256" key="1">
    <source>
        <dbReference type="ARBA" id="ARBA00022679"/>
    </source>
</evidence>
<dbReference type="SUPFAM" id="SSF55781">
    <property type="entry name" value="GAF domain-like"/>
    <property type="match status" value="1"/>
</dbReference>